<feature type="transmembrane region" description="Helical" evidence="7">
    <location>
        <begin position="144"/>
        <end position="168"/>
    </location>
</feature>
<keyword evidence="3" id="KW-1003">Cell membrane</keyword>
<dbReference type="Pfam" id="PF07690">
    <property type="entry name" value="MFS_1"/>
    <property type="match status" value="1"/>
</dbReference>
<feature type="transmembrane region" description="Helical" evidence="7">
    <location>
        <begin position="350"/>
        <end position="368"/>
    </location>
</feature>
<evidence type="ECO:0000256" key="7">
    <source>
        <dbReference type="SAM" id="Phobius"/>
    </source>
</evidence>
<protein>
    <submittedName>
        <fullName evidence="9">MFS transporter</fullName>
    </submittedName>
</protein>
<comment type="subcellular location">
    <subcellularLocation>
        <location evidence="1">Cell membrane</location>
        <topology evidence="1">Multi-pass membrane protein</topology>
    </subcellularLocation>
</comment>
<feature type="transmembrane region" description="Helical" evidence="7">
    <location>
        <begin position="174"/>
        <end position="194"/>
    </location>
</feature>
<proteinExistence type="predicted"/>
<dbReference type="AlphaFoldDB" id="A0A2N5CBI7"/>
<feature type="domain" description="Major facilitator superfamily (MFS) profile" evidence="8">
    <location>
        <begin position="17"/>
        <end position="503"/>
    </location>
</feature>
<dbReference type="Proteomes" id="UP000234341">
    <property type="component" value="Unassembled WGS sequence"/>
</dbReference>
<dbReference type="InterPro" id="IPR020846">
    <property type="entry name" value="MFS_dom"/>
</dbReference>
<gene>
    <name evidence="9" type="ORF">CYJ10_14290</name>
</gene>
<keyword evidence="5 7" id="KW-1133">Transmembrane helix</keyword>
<dbReference type="EMBL" id="PJRP01000006">
    <property type="protein sequence ID" value="PLP99583.1"/>
    <property type="molecule type" value="Genomic_DNA"/>
</dbReference>
<feature type="transmembrane region" description="Helical" evidence="7">
    <location>
        <begin position="214"/>
        <end position="232"/>
    </location>
</feature>
<feature type="transmembrane region" description="Helical" evidence="7">
    <location>
        <begin position="473"/>
        <end position="498"/>
    </location>
</feature>
<feature type="transmembrane region" description="Helical" evidence="7">
    <location>
        <begin position="86"/>
        <end position="108"/>
    </location>
</feature>
<dbReference type="OrthoDB" id="8581632at2"/>
<comment type="caution">
    <text evidence="9">The sequence shown here is derived from an EMBL/GenBank/DDBJ whole genome shotgun (WGS) entry which is preliminary data.</text>
</comment>
<dbReference type="RefSeq" id="WP_101682164.1">
    <property type="nucleotide sequence ID" value="NZ_PJRP01000006.1"/>
</dbReference>
<feature type="transmembrane region" description="Helical" evidence="7">
    <location>
        <begin position="12"/>
        <end position="35"/>
    </location>
</feature>
<dbReference type="PANTHER" id="PTHR42718">
    <property type="entry name" value="MAJOR FACILITATOR SUPERFAMILY MULTIDRUG TRANSPORTER MFSC"/>
    <property type="match status" value="1"/>
</dbReference>
<sequence>MPSVALGALPRVTRGGVLLMGLALGCATGVDFVATSMLATGAVQIRAGIYATPDDFLWCFTAYAAAAIVANLMLRRIADLISYRGFTMLGLVVAIAGALLCAVSNNIVQLSLALAVQGLGAGGLFAAARTLIQMIAAPQERPRLLWPFVLGAIGMLAAAPWLTATLILDASWRLIFGVQAISAAATLLLVSVTYPHRVTPPRPPDIDAIAAMDWYTVLLLGLGSLVLVHGLADLRLYTAASTPIVIARPLAGAVLMALAFWRLHRRPDPWLNTHRLGGKRYLTGLGFYATYSFVAGLWNYLIPIVLQLGLGFSFETTGMVSTLTGAAGVVASILFVLYGARLPGSRRWLALGYVMLAGAAWMLATRLMTDLSLGRVVPALLLQSAALPFSLIVVAKLTFLDTPLDDFSHTYQFKNIVRQVASAAGTGTAAQCLQYGEALARTHLVARVDPFGIAPLPHGAALIGLSQQIDQQAVLLAGANLLAIVAPGCLLVAGFALWQRWLR</sequence>
<feature type="transmembrane region" description="Helical" evidence="7">
    <location>
        <begin position="114"/>
        <end position="132"/>
    </location>
</feature>
<dbReference type="GO" id="GO:0022857">
    <property type="term" value="F:transmembrane transporter activity"/>
    <property type="evidence" value="ECO:0007669"/>
    <property type="project" value="InterPro"/>
</dbReference>
<dbReference type="GO" id="GO:0005886">
    <property type="term" value="C:plasma membrane"/>
    <property type="evidence" value="ECO:0007669"/>
    <property type="project" value="UniProtKB-SubCell"/>
</dbReference>
<evidence type="ECO:0000313" key="10">
    <source>
        <dbReference type="Proteomes" id="UP000234341"/>
    </source>
</evidence>
<feature type="transmembrane region" description="Helical" evidence="7">
    <location>
        <begin position="244"/>
        <end position="264"/>
    </location>
</feature>
<feature type="transmembrane region" description="Helical" evidence="7">
    <location>
        <begin position="380"/>
        <end position="399"/>
    </location>
</feature>
<evidence type="ECO:0000256" key="4">
    <source>
        <dbReference type="ARBA" id="ARBA00022692"/>
    </source>
</evidence>
<dbReference type="InterPro" id="IPR011701">
    <property type="entry name" value="MFS"/>
</dbReference>
<feature type="transmembrane region" description="Helical" evidence="7">
    <location>
        <begin position="55"/>
        <end position="74"/>
    </location>
</feature>
<evidence type="ECO:0000313" key="9">
    <source>
        <dbReference type="EMBL" id="PLP99583.1"/>
    </source>
</evidence>
<feature type="transmembrane region" description="Helical" evidence="7">
    <location>
        <begin position="285"/>
        <end position="306"/>
    </location>
</feature>
<evidence type="ECO:0000256" key="3">
    <source>
        <dbReference type="ARBA" id="ARBA00022475"/>
    </source>
</evidence>
<name>A0A2N5CBI7_9BURK</name>
<evidence type="ECO:0000256" key="5">
    <source>
        <dbReference type="ARBA" id="ARBA00022989"/>
    </source>
</evidence>
<evidence type="ECO:0000256" key="1">
    <source>
        <dbReference type="ARBA" id="ARBA00004651"/>
    </source>
</evidence>
<keyword evidence="6 7" id="KW-0472">Membrane</keyword>
<evidence type="ECO:0000256" key="6">
    <source>
        <dbReference type="ARBA" id="ARBA00023136"/>
    </source>
</evidence>
<reference evidence="9 10" key="1">
    <citation type="submission" date="2017-12" db="EMBL/GenBank/DDBJ databases">
        <title>Genome sequence of the active heterotrophic nitrifier-denitrifier, Cupriavidus pauculus UM1.</title>
        <authorList>
            <person name="Putonti C."/>
            <person name="Castignetti D."/>
        </authorList>
    </citation>
    <scope>NUCLEOTIDE SEQUENCE [LARGE SCALE GENOMIC DNA]</scope>
    <source>
        <strain evidence="9 10">UM1</strain>
    </source>
</reference>
<keyword evidence="4 7" id="KW-0812">Transmembrane</keyword>
<feature type="transmembrane region" description="Helical" evidence="7">
    <location>
        <begin position="318"/>
        <end position="338"/>
    </location>
</feature>
<accession>A0A2N5CBI7</accession>
<dbReference type="PROSITE" id="PS50850">
    <property type="entry name" value="MFS"/>
    <property type="match status" value="1"/>
</dbReference>
<dbReference type="PANTHER" id="PTHR42718:SF46">
    <property type="entry name" value="BLR6921 PROTEIN"/>
    <property type="match status" value="1"/>
</dbReference>
<dbReference type="Gene3D" id="1.20.1250.20">
    <property type="entry name" value="MFS general substrate transporter like domains"/>
    <property type="match status" value="1"/>
</dbReference>
<organism evidence="9 10">
    <name type="scientific">Cupriavidus pauculus</name>
    <dbReference type="NCBI Taxonomy" id="82633"/>
    <lineage>
        <taxon>Bacteria</taxon>
        <taxon>Pseudomonadati</taxon>
        <taxon>Pseudomonadota</taxon>
        <taxon>Betaproteobacteria</taxon>
        <taxon>Burkholderiales</taxon>
        <taxon>Burkholderiaceae</taxon>
        <taxon>Cupriavidus</taxon>
    </lineage>
</organism>
<dbReference type="SUPFAM" id="SSF103473">
    <property type="entry name" value="MFS general substrate transporter"/>
    <property type="match status" value="1"/>
</dbReference>
<evidence type="ECO:0000256" key="2">
    <source>
        <dbReference type="ARBA" id="ARBA00022448"/>
    </source>
</evidence>
<keyword evidence="2" id="KW-0813">Transport</keyword>
<evidence type="ECO:0000259" key="8">
    <source>
        <dbReference type="PROSITE" id="PS50850"/>
    </source>
</evidence>
<dbReference type="InterPro" id="IPR036259">
    <property type="entry name" value="MFS_trans_sf"/>
</dbReference>